<evidence type="ECO:0000259" key="3">
    <source>
        <dbReference type="SMART" id="SM00560"/>
    </source>
</evidence>
<dbReference type="GO" id="GO:0004553">
    <property type="term" value="F:hydrolase activity, hydrolyzing O-glycosyl compounds"/>
    <property type="evidence" value="ECO:0007669"/>
    <property type="project" value="UniProtKB-ARBA"/>
</dbReference>
<keyword evidence="1" id="KW-0732">Signal</keyword>
<dbReference type="Proteomes" id="UP000262954">
    <property type="component" value="Unassembled WGS sequence"/>
</dbReference>
<keyword evidence="2" id="KW-1015">Disulfide bond</keyword>
<dbReference type="GO" id="GO:0005975">
    <property type="term" value="P:carbohydrate metabolic process"/>
    <property type="evidence" value="ECO:0007669"/>
    <property type="project" value="UniProtKB-ARBA"/>
</dbReference>
<dbReference type="SMART" id="SM00560">
    <property type="entry name" value="LamGL"/>
    <property type="match status" value="2"/>
</dbReference>
<dbReference type="InterPro" id="IPR013320">
    <property type="entry name" value="ConA-like_dom_sf"/>
</dbReference>
<evidence type="ECO:0000256" key="2">
    <source>
        <dbReference type="ARBA" id="ARBA00023157"/>
    </source>
</evidence>
<dbReference type="InterPro" id="IPR044060">
    <property type="entry name" value="Bacterial_rp_domain"/>
</dbReference>
<accession>A0A354M2Y5</accession>
<dbReference type="Pfam" id="PF18998">
    <property type="entry name" value="Flg_new_2"/>
    <property type="match status" value="1"/>
</dbReference>
<dbReference type="InterPro" id="IPR026444">
    <property type="entry name" value="Secre_tail"/>
</dbReference>
<feature type="domain" description="LamG-like jellyroll fold" evidence="3">
    <location>
        <begin position="73"/>
        <end position="218"/>
    </location>
</feature>
<organism evidence="4 5">
    <name type="scientific">Coprobacter fastidiosus</name>
    <dbReference type="NCBI Taxonomy" id="1099853"/>
    <lineage>
        <taxon>Bacteria</taxon>
        <taxon>Pseudomonadati</taxon>
        <taxon>Bacteroidota</taxon>
        <taxon>Bacteroidia</taxon>
        <taxon>Bacteroidales</taxon>
        <taxon>Barnesiellaceae</taxon>
        <taxon>Coprobacter</taxon>
    </lineage>
</organism>
<proteinExistence type="predicted"/>
<evidence type="ECO:0000313" key="5">
    <source>
        <dbReference type="Proteomes" id="UP000262954"/>
    </source>
</evidence>
<dbReference type="EMBL" id="DNWC01000096">
    <property type="protein sequence ID" value="HBJ08874.1"/>
    <property type="molecule type" value="Genomic_DNA"/>
</dbReference>
<dbReference type="Gene3D" id="2.60.120.200">
    <property type="match status" value="2"/>
</dbReference>
<dbReference type="PANTHER" id="PTHR47635:SF2">
    <property type="entry name" value="LAMG-LIKE JELLYROLL FOLD DOMAIN-CONTAINING PROTEIN"/>
    <property type="match status" value="1"/>
</dbReference>
<dbReference type="SUPFAM" id="SSF49899">
    <property type="entry name" value="Concanavalin A-like lectins/glucanases"/>
    <property type="match status" value="2"/>
</dbReference>
<reference evidence="4 5" key="1">
    <citation type="journal article" date="2018" name="Nat. Biotechnol.">
        <title>A standardized bacterial taxonomy based on genome phylogeny substantially revises the tree of life.</title>
        <authorList>
            <person name="Parks D.H."/>
            <person name="Chuvochina M."/>
            <person name="Waite D.W."/>
            <person name="Rinke C."/>
            <person name="Skarshewski A."/>
            <person name="Chaumeil P.A."/>
            <person name="Hugenholtz P."/>
        </authorList>
    </citation>
    <scope>NUCLEOTIDE SEQUENCE [LARGE SCALE GENOMIC DNA]</scope>
    <source>
        <strain evidence="4">UBA11482</strain>
    </source>
</reference>
<dbReference type="InterPro" id="IPR006558">
    <property type="entry name" value="LamG-like"/>
</dbReference>
<dbReference type="InterPro" id="IPR045474">
    <property type="entry name" value="GEVED"/>
</dbReference>
<dbReference type="Pfam" id="PF13385">
    <property type="entry name" value="Laminin_G_3"/>
    <property type="match status" value="2"/>
</dbReference>
<dbReference type="Pfam" id="PF20009">
    <property type="entry name" value="GEVED"/>
    <property type="match status" value="1"/>
</dbReference>
<evidence type="ECO:0000256" key="1">
    <source>
        <dbReference type="ARBA" id="ARBA00022729"/>
    </source>
</evidence>
<gene>
    <name evidence="4" type="ORF">DDY73_07685</name>
</gene>
<sequence>MSNLNLFEMKKLNFFFFLSLFALTGYFVPGIAQENTAINIPGKSGSNYFQFRFSDSALGTHSVGNATVDSRTKTFTMSAWIKASTTKGDIMGHLQDNRYQNSGSFSVRLMDGKLGLYARGYYPNGGDKFATAVNSSSSTSLEIGVWTFISVVSDDTNKTLTLYKDGVQIQQETVDAEGGLGLLPDACIMFVGGESNTDEVFAGDLDEVQLWNRALTSEEIKASMIGIDPVSAEGLLAYYTFVDNVNNEYQNQGSVENLPAKLVSGPKRSGSQSWEGQYYDTFSTVASTLVEGHIIPAQQFTYTYTTVDGGSVTAKIGDNTIGTGEKFETGSDIVLTVSANADYELSSLLVNDVEKKNEVFDGTLTIADVTSDLVVKALFVKKAASYCTPVGTTNPDVYLAAITSSGAKDGIEINYTANSDLPSGQPYVKLDQVLTVQRGSTFTINYVGANSEEEKPQITCCHAEIFVDWNGDGVFDGEDEVLPMIGKDAGMASGIPTESGRNLDVKNILQSFTVPQDAAIGQVCVRIRYVDAWHIRGNDGADTEHGACAGINKGCAYDIMLNITEGDVTPEGNLYTYNTVAGGSVTAAIENVPLLPNARFDDGSVIVLTVVPEENYKLTSLLVNKEEKAGEVVGNTLTLPALSEDLTVVATFSKQSTPVVASSAIHIPEKSGNNHYMFRFDDQLLGSHTNGSTDNDQRIRTFTMSAWVKTAGTTGDILGLVQSKYYVESGSFGVRLRNGNLELFSRCVTLPSNFGDDINVKTGVALPIGEWAFITAVIDDENKTIALYKDGELVTQQNFKRDGFGMLPDKSCFFVGNMDFTGDIEDIQLWKGALTPEQIKASRAGYTQAPEDLLYYYKFNSADVDITQFPNKGTGGECVAELAYGTVKWTQDPDFGYAVEMYVYTPQVPEYVQGHVKAQHIVTYTGTSEGGSFVVKNGDAIVESGSSVDEGTWLTIEATPEENYLVKAIKVNGVTIDGQGFNLSEASEITVEFTNKLVYRYSPVEGGTVSASIGEMPLDNEGEFDRGSDVVLTVLANEHYELSSLLVNGDEKKESLESGKLTLSNVQENITVSAVFTKKKYSVTFTSTGDGQLVLKNGSSSLSSGALVEYGTELTGSLVYSDPTRLSKLTNNGESILETVVNKTFTITVEGSVELVAEFKGATYTVTYPTELTGGKLKVTQDSDGEEIPSGTELQKNTAITIVPEAELGYEIGSFMVNGVDRLTELSENGGEYWITIAEDVELTVTFTPLTGISGAKLTEVYFDRTTSILHAPEGAMWRVYNITGSAVFEGQGTQNLQNLSVGTYIAKVKTDNGIRTIKFIKK</sequence>
<evidence type="ECO:0000313" key="4">
    <source>
        <dbReference type="EMBL" id="HBJ08874.1"/>
    </source>
</evidence>
<feature type="domain" description="LamG-like jellyroll fold" evidence="3">
    <location>
        <begin position="700"/>
        <end position="837"/>
    </location>
</feature>
<dbReference type="NCBIfam" id="TIGR04183">
    <property type="entry name" value="Por_Secre_tail"/>
    <property type="match status" value="1"/>
</dbReference>
<comment type="caution">
    <text evidence="4">The sequence shown here is derived from an EMBL/GenBank/DDBJ whole genome shotgun (WGS) entry which is preliminary data.</text>
</comment>
<protein>
    <recommendedName>
        <fullName evidence="3">LamG-like jellyroll fold domain-containing protein</fullName>
    </recommendedName>
</protein>
<dbReference type="PANTHER" id="PTHR47635">
    <property type="entry name" value="CUB DOMAIN-CONTAINING PROTEIN"/>
    <property type="match status" value="1"/>
</dbReference>
<name>A0A354M2Y5_9BACT</name>